<sequence length="282" mass="30481">MKFVRFGEPGQERPGMIDASGTIRDLSTVIDDISGRHLSKASVQKLSALNPQSLPAVTGDTRIGPCVGDVRNFISIGLNYVDHAIESNAPIPPEPIVFNKLTSCISGPNDPVVLMKDSKKTDWEVEVAMVIGEPTYLVDEQQALSSIAGLCICHDISEREFQLERGGQWMKGKSGPTYGPLGPWLVTPDELDIQNLDLWLDVNSERMQTGTTAKMIFGFATIVSYLSQFMKLMPGDVITTGTPPGVGMAMTPPRFLQAGDVVSLGVAGLGEQRQDIVAHRAV</sequence>
<dbReference type="RefSeq" id="WP_085423864.1">
    <property type="nucleotide sequence ID" value="NZ_FXAF01000008.1"/>
</dbReference>
<feature type="domain" description="Fumarylacetoacetase-like C-terminal" evidence="3">
    <location>
        <begin position="73"/>
        <end position="276"/>
    </location>
</feature>
<dbReference type="EMBL" id="FXAF01000008">
    <property type="protein sequence ID" value="SMF59830.1"/>
    <property type="molecule type" value="Genomic_DNA"/>
</dbReference>
<protein>
    <submittedName>
        <fullName evidence="4">2-keto-4-pentenoate hydratase/2-oxohepta-3-ene-1,7-dioic acid hydratase (Catechol pathway)</fullName>
    </submittedName>
</protein>
<organism evidence="4 5">
    <name type="scientific">Xaviernesmea oryzae</name>
    <dbReference type="NCBI Taxonomy" id="464029"/>
    <lineage>
        <taxon>Bacteria</taxon>
        <taxon>Pseudomonadati</taxon>
        <taxon>Pseudomonadota</taxon>
        <taxon>Alphaproteobacteria</taxon>
        <taxon>Hyphomicrobiales</taxon>
        <taxon>Rhizobiaceae</taxon>
        <taxon>Rhizobium/Agrobacterium group</taxon>
        <taxon>Xaviernesmea</taxon>
    </lineage>
</organism>
<evidence type="ECO:0000259" key="3">
    <source>
        <dbReference type="Pfam" id="PF01557"/>
    </source>
</evidence>
<keyword evidence="5" id="KW-1185">Reference proteome</keyword>
<dbReference type="InterPro" id="IPR011234">
    <property type="entry name" value="Fumarylacetoacetase-like_C"/>
</dbReference>
<dbReference type="InterPro" id="IPR051121">
    <property type="entry name" value="FAH"/>
</dbReference>
<dbReference type="Pfam" id="PF01557">
    <property type="entry name" value="FAA_hydrolase"/>
    <property type="match status" value="1"/>
</dbReference>
<evidence type="ECO:0000256" key="1">
    <source>
        <dbReference type="ARBA" id="ARBA00010211"/>
    </source>
</evidence>
<dbReference type="STRING" id="464029.SAMN02982989_0979"/>
<name>A0A1X7FXG0_9HYPH</name>
<reference evidence="5" key="1">
    <citation type="submission" date="2017-04" db="EMBL/GenBank/DDBJ databases">
        <authorList>
            <person name="Varghese N."/>
            <person name="Submissions S."/>
        </authorList>
    </citation>
    <scope>NUCLEOTIDE SEQUENCE [LARGE SCALE GENOMIC DNA]</scope>
    <source>
        <strain evidence="5">B4P</strain>
    </source>
</reference>
<dbReference type="PANTHER" id="PTHR42796">
    <property type="entry name" value="FUMARYLACETOACETATE HYDROLASE DOMAIN-CONTAINING PROTEIN 2A-RELATED"/>
    <property type="match status" value="1"/>
</dbReference>
<gene>
    <name evidence="4" type="ORF">SAMN02982989_0979</name>
</gene>
<dbReference type="GO" id="GO:0044281">
    <property type="term" value="P:small molecule metabolic process"/>
    <property type="evidence" value="ECO:0007669"/>
    <property type="project" value="UniProtKB-ARBA"/>
</dbReference>
<dbReference type="GO" id="GO:0046872">
    <property type="term" value="F:metal ion binding"/>
    <property type="evidence" value="ECO:0007669"/>
    <property type="project" value="UniProtKB-KW"/>
</dbReference>
<dbReference type="Proteomes" id="UP000192903">
    <property type="component" value="Unassembled WGS sequence"/>
</dbReference>
<keyword evidence="2" id="KW-0479">Metal-binding</keyword>
<dbReference type="GO" id="GO:0003824">
    <property type="term" value="F:catalytic activity"/>
    <property type="evidence" value="ECO:0007669"/>
    <property type="project" value="InterPro"/>
</dbReference>
<evidence type="ECO:0000313" key="4">
    <source>
        <dbReference type="EMBL" id="SMF59830.1"/>
    </source>
</evidence>
<dbReference type="Gene3D" id="3.90.850.10">
    <property type="entry name" value="Fumarylacetoacetase-like, C-terminal domain"/>
    <property type="match status" value="1"/>
</dbReference>
<dbReference type="SUPFAM" id="SSF56529">
    <property type="entry name" value="FAH"/>
    <property type="match status" value="1"/>
</dbReference>
<evidence type="ECO:0000313" key="5">
    <source>
        <dbReference type="Proteomes" id="UP000192903"/>
    </source>
</evidence>
<accession>A0A1X7FXG0</accession>
<dbReference type="InterPro" id="IPR036663">
    <property type="entry name" value="Fumarylacetoacetase_C_sf"/>
</dbReference>
<dbReference type="PANTHER" id="PTHR42796:SF4">
    <property type="entry name" value="FUMARYLACETOACETATE HYDROLASE DOMAIN-CONTAINING PROTEIN 2A"/>
    <property type="match status" value="1"/>
</dbReference>
<comment type="similarity">
    <text evidence="1">Belongs to the FAH family.</text>
</comment>
<evidence type="ECO:0000256" key="2">
    <source>
        <dbReference type="ARBA" id="ARBA00022723"/>
    </source>
</evidence>
<dbReference type="AlphaFoldDB" id="A0A1X7FXG0"/>
<dbReference type="OrthoDB" id="5197601at2"/>
<proteinExistence type="inferred from homology"/>